<gene>
    <name evidence="1" type="ORF">NTEN_LOCUS3787</name>
    <name evidence="2" type="ORF">NTEN_LOCUS3790</name>
</gene>
<evidence type="ECO:0000313" key="2">
    <source>
        <dbReference type="EMBL" id="CAA9997496.1"/>
    </source>
</evidence>
<sequence>MALAYLAPTYLRISWPGAALSLARMRTWRDATATNEQQLLPIGPPTGPSFADSHLPVLILTLRIIS</sequence>
<proteinExistence type="predicted"/>
<organism evidence="2 3">
    <name type="scientific">Nesidiocoris tenuis</name>
    <dbReference type="NCBI Taxonomy" id="355587"/>
    <lineage>
        <taxon>Eukaryota</taxon>
        <taxon>Metazoa</taxon>
        <taxon>Ecdysozoa</taxon>
        <taxon>Arthropoda</taxon>
        <taxon>Hexapoda</taxon>
        <taxon>Insecta</taxon>
        <taxon>Pterygota</taxon>
        <taxon>Neoptera</taxon>
        <taxon>Paraneoptera</taxon>
        <taxon>Hemiptera</taxon>
        <taxon>Heteroptera</taxon>
        <taxon>Panheteroptera</taxon>
        <taxon>Cimicomorpha</taxon>
        <taxon>Miridae</taxon>
        <taxon>Dicyphina</taxon>
        <taxon>Nesidiocoris</taxon>
    </lineage>
</organism>
<dbReference type="EMBL" id="CADCXU010005863">
    <property type="protein sequence ID" value="CAA9997496.1"/>
    <property type="molecule type" value="Genomic_DNA"/>
</dbReference>
<protein>
    <submittedName>
        <fullName evidence="2">Uncharacterized protein</fullName>
    </submittedName>
</protein>
<keyword evidence="3" id="KW-1185">Reference proteome</keyword>
<dbReference type="AlphaFoldDB" id="A0A6H5G4N1"/>
<name>A0A6H5G4N1_9HEMI</name>
<evidence type="ECO:0000313" key="3">
    <source>
        <dbReference type="Proteomes" id="UP000479000"/>
    </source>
</evidence>
<accession>A0A6H5G4N1</accession>
<evidence type="ECO:0000313" key="1">
    <source>
        <dbReference type="EMBL" id="CAA9997493.1"/>
    </source>
</evidence>
<dbReference type="EMBL" id="CADCXU010005861">
    <property type="protein sequence ID" value="CAA9997493.1"/>
    <property type="molecule type" value="Genomic_DNA"/>
</dbReference>
<dbReference type="Proteomes" id="UP000479000">
    <property type="component" value="Unassembled WGS sequence"/>
</dbReference>
<feature type="non-terminal residue" evidence="2">
    <location>
        <position position="66"/>
    </location>
</feature>
<reference evidence="2 3" key="1">
    <citation type="submission" date="2020-02" db="EMBL/GenBank/DDBJ databases">
        <authorList>
            <person name="Ferguson B K."/>
        </authorList>
    </citation>
    <scope>NUCLEOTIDE SEQUENCE [LARGE SCALE GENOMIC DNA]</scope>
</reference>